<feature type="region of interest" description="Disordered" evidence="1">
    <location>
        <begin position="34"/>
        <end position="58"/>
    </location>
</feature>
<dbReference type="EMBL" id="ML213632">
    <property type="protein sequence ID" value="TFK34421.1"/>
    <property type="molecule type" value="Genomic_DNA"/>
</dbReference>
<evidence type="ECO:0000313" key="3">
    <source>
        <dbReference type="Proteomes" id="UP000308652"/>
    </source>
</evidence>
<name>A0A5C3M0A1_9AGAR</name>
<gene>
    <name evidence="2" type="ORF">BDQ12DRAFT_689825</name>
</gene>
<sequence>GDIYRTINSLGGIEGASLNVFDDVEVELRSRRTASSLEHCQAEPEQGKSSRYIQYLDR</sequence>
<accession>A0A5C3M0A1</accession>
<dbReference type="Proteomes" id="UP000308652">
    <property type="component" value="Unassembled WGS sequence"/>
</dbReference>
<dbReference type="AlphaFoldDB" id="A0A5C3M0A1"/>
<keyword evidence="3" id="KW-1185">Reference proteome</keyword>
<organism evidence="2 3">
    <name type="scientific">Crucibulum laeve</name>
    <dbReference type="NCBI Taxonomy" id="68775"/>
    <lineage>
        <taxon>Eukaryota</taxon>
        <taxon>Fungi</taxon>
        <taxon>Dikarya</taxon>
        <taxon>Basidiomycota</taxon>
        <taxon>Agaricomycotina</taxon>
        <taxon>Agaricomycetes</taxon>
        <taxon>Agaricomycetidae</taxon>
        <taxon>Agaricales</taxon>
        <taxon>Agaricineae</taxon>
        <taxon>Nidulariaceae</taxon>
        <taxon>Crucibulum</taxon>
    </lineage>
</organism>
<evidence type="ECO:0000313" key="2">
    <source>
        <dbReference type="EMBL" id="TFK34421.1"/>
    </source>
</evidence>
<feature type="non-terminal residue" evidence="2">
    <location>
        <position position="1"/>
    </location>
</feature>
<evidence type="ECO:0000256" key="1">
    <source>
        <dbReference type="SAM" id="MobiDB-lite"/>
    </source>
</evidence>
<proteinExistence type="predicted"/>
<protein>
    <submittedName>
        <fullName evidence="2">Uncharacterized protein</fullName>
    </submittedName>
</protein>
<reference evidence="2 3" key="1">
    <citation type="journal article" date="2019" name="Nat. Ecol. Evol.">
        <title>Megaphylogeny resolves global patterns of mushroom evolution.</title>
        <authorList>
            <person name="Varga T."/>
            <person name="Krizsan K."/>
            <person name="Foldi C."/>
            <person name="Dima B."/>
            <person name="Sanchez-Garcia M."/>
            <person name="Sanchez-Ramirez S."/>
            <person name="Szollosi G.J."/>
            <person name="Szarkandi J.G."/>
            <person name="Papp V."/>
            <person name="Albert L."/>
            <person name="Andreopoulos W."/>
            <person name="Angelini C."/>
            <person name="Antonin V."/>
            <person name="Barry K.W."/>
            <person name="Bougher N.L."/>
            <person name="Buchanan P."/>
            <person name="Buyck B."/>
            <person name="Bense V."/>
            <person name="Catcheside P."/>
            <person name="Chovatia M."/>
            <person name="Cooper J."/>
            <person name="Damon W."/>
            <person name="Desjardin D."/>
            <person name="Finy P."/>
            <person name="Geml J."/>
            <person name="Haridas S."/>
            <person name="Hughes K."/>
            <person name="Justo A."/>
            <person name="Karasinski D."/>
            <person name="Kautmanova I."/>
            <person name="Kiss B."/>
            <person name="Kocsube S."/>
            <person name="Kotiranta H."/>
            <person name="LaButti K.M."/>
            <person name="Lechner B.E."/>
            <person name="Liimatainen K."/>
            <person name="Lipzen A."/>
            <person name="Lukacs Z."/>
            <person name="Mihaltcheva S."/>
            <person name="Morgado L.N."/>
            <person name="Niskanen T."/>
            <person name="Noordeloos M.E."/>
            <person name="Ohm R.A."/>
            <person name="Ortiz-Santana B."/>
            <person name="Ovrebo C."/>
            <person name="Racz N."/>
            <person name="Riley R."/>
            <person name="Savchenko A."/>
            <person name="Shiryaev A."/>
            <person name="Soop K."/>
            <person name="Spirin V."/>
            <person name="Szebenyi C."/>
            <person name="Tomsovsky M."/>
            <person name="Tulloss R.E."/>
            <person name="Uehling J."/>
            <person name="Grigoriev I.V."/>
            <person name="Vagvolgyi C."/>
            <person name="Papp T."/>
            <person name="Martin F.M."/>
            <person name="Miettinen O."/>
            <person name="Hibbett D.S."/>
            <person name="Nagy L.G."/>
        </authorList>
    </citation>
    <scope>NUCLEOTIDE SEQUENCE [LARGE SCALE GENOMIC DNA]</scope>
    <source>
        <strain evidence="2 3">CBS 166.37</strain>
    </source>
</reference>